<dbReference type="KEGG" id="spar:SPRG_20373"/>
<name>A0A067CAG7_SAPPC</name>
<accession>A0A067CAG7</accession>
<dbReference type="AlphaFoldDB" id="A0A067CAG7"/>
<dbReference type="EMBL" id="KK583215">
    <property type="protein sequence ID" value="KDO27729.1"/>
    <property type="molecule type" value="Genomic_DNA"/>
</dbReference>
<protein>
    <submittedName>
        <fullName evidence="2">Uncharacterized protein</fullName>
    </submittedName>
</protein>
<keyword evidence="3" id="KW-1185">Reference proteome</keyword>
<evidence type="ECO:0000256" key="1">
    <source>
        <dbReference type="SAM" id="MobiDB-lite"/>
    </source>
</evidence>
<feature type="region of interest" description="Disordered" evidence="1">
    <location>
        <begin position="310"/>
        <end position="420"/>
    </location>
</feature>
<evidence type="ECO:0000313" key="3">
    <source>
        <dbReference type="Proteomes" id="UP000030745"/>
    </source>
</evidence>
<proteinExistence type="predicted"/>
<evidence type="ECO:0000313" key="2">
    <source>
        <dbReference type="EMBL" id="KDO27729.1"/>
    </source>
</evidence>
<dbReference type="RefSeq" id="XP_012201603.1">
    <property type="nucleotide sequence ID" value="XM_012346213.1"/>
</dbReference>
<feature type="region of interest" description="Disordered" evidence="1">
    <location>
        <begin position="258"/>
        <end position="280"/>
    </location>
</feature>
<dbReference type="OrthoDB" id="78361at2759"/>
<dbReference type="GeneID" id="24141526"/>
<sequence>MAFLFRLLGDLISTRDESKAPSIAKRQGPKKTHQYTPPVPRPHIESASYATDYFDAIVELSGHDAAFDRSSSISDVMDYNDPLTPSPMPSALFSKQYYIPSDNTTDDDVIASNHKWNSLSKPDAFLDQILIASTQAVNYSVSSQTKSEIAREILQQIVAPSSGDDAPRSLPRLHSVSPQVSAEAETLKKATVKSRRRSSKWLFEYQETSQMDLNSFQHQVDERLSSSMEIDEAPLLFEPPPRSSQKSLSTRNHALTIAKEMSSRNNSSKLLQSTSDGKTTLMPASTQRSLFQRQTSPPVEPTALPMRYTRSVPQQTDAAPPVSRLRSKRDVTKAPIVSMRSAAVETNAPPPPAGWRHGPASAVVSGGDNETCDTAPSALDRRGDAHDTAPSPFSRADDAPSPSLAGGPDSDNTAPAAIFH</sequence>
<gene>
    <name evidence="2" type="ORF">SPRG_20373</name>
</gene>
<dbReference type="Proteomes" id="UP000030745">
    <property type="component" value="Unassembled WGS sequence"/>
</dbReference>
<feature type="region of interest" description="Disordered" evidence="1">
    <location>
        <begin position="17"/>
        <end position="42"/>
    </location>
</feature>
<dbReference type="VEuPathDB" id="FungiDB:SPRG_20373"/>
<organism evidence="2 3">
    <name type="scientific">Saprolegnia parasitica (strain CBS 223.65)</name>
    <dbReference type="NCBI Taxonomy" id="695850"/>
    <lineage>
        <taxon>Eukaryota</taxon>
        <taxon>Sar</taxon>
        <taxon>Stramenopiles</taxon>
        <taxon>Oomycota</taxon>
        <taxon>Saprolegniomycetes</taxon>
        <taxon>Saprolegniales</taxon>
        <taxon>Saprolegniaceae</taxon>
        <taxon>Saprolegnia</taxon>
    </lineage>
</organism>
<reference evidence="2 3" key="1">
    <citation type="journal article" date="2013" name="PLoS Genet.">
        <title>Distinctive expansion of potential virulence genes in the genome of the oomycete fish pathogen Saprolegnia parasitica.</title>
        <authorList>
            <person name="Jiang R.H."/>
            <person name="de Bruijn I."/>
            <person name="Haas B.J."/>
            <person name="Belmonte R."/>
            <person name="Lobach L."/>
            <person name="Christie J."/>
            <person name="van den Ackerveken G."/>
            <person name="Bottin A."/>
            <person name="Bulone V."/>
            <person name="Diaz-Moreno S.M."/>
            <person name="Dumas B."/>
            <person name="Fan L."/>
            <person name="Gaulin E."/>
            <person name="Govers F."/>
            <person name="Grenville-Briggs L.J."/>
            <person name="Horner N.R."/>
            <person name="Levin J.Z."/>
            <person name="Mammella M."/>
            <person name="Meijer H.J."/>
            <person name="Morris P."/>
            <person name="Nusbaum C."/>
            <person name="Oome S."/>
            <person name="Phillips A.J."/>
            <person name="van Rooyen D."/>
            <person name="Rzeszutek E."/>
            <person name="Saraiva M."/>
            <person name="Secombes C.J."/>
            <person name="Seidl M.F."/>
            <person name="Snel B."/>
            <person name="Stassen J.H."/>
            <person name="Sykes S."/>
            <person name="Tripathy S."/>
            <person name="van den Berg H."/>
            <person name="Vega-Arreguin J.C."/>
            <person name="Wawra S."/>
            <person name="Young S.K."/>
            <person name="Zeng Q."/>
            <person name="Dieguez-Uribeondo J."/>
            <person name="Russ C."/>
            <person name="Tyler B.M."/>
            <person name="van West P."/>
        </authorList>
    </citation>
    <scope>NUCLEOTIDE SEQUENCE [LARGE SCALE GENOMIC DNA]</scope>
    <source>
        <strain evidence="2 3">CBS 223.65</strain>
    </source>
</reference>
<feature type="compositionally biased region" description="Polar residues" evidence="1">
    <location>
        <begin position="263"/>
        <end position="280"/>
    </location>
</feature>